<name>A0A133PGR1_9FIRM</name>
<reference evidence="7 8" key="1">
    <citation type="submission" date="2016-01" db="EMBL/GenBank/DDBJ databases">
        <authorList>
            <person name="Oliw E.H."/>
        </authorList>
    </citation>
    <scope>NUCLEOTIDE SEQUENCE [LARGE SCALE GENOMIC DNA]</scope>
    <source>
        <strain evidence="7 8">CMW7756A</strain>
    </source>
</reference>
<dbReference type="PANTHER" id="PTHR21666">
    <property type="entry name" value="PEPTIDASE-RELATED"/>
    <property type="match status" value="1"/>
</dbReference>
<evidence type="ECO:0000256" key="4">
    <source>
        <dbReference type="SAM" id="SignalP"/>
    </source>
</evidence>
<feature type="signal peptide" evidence="4">
    <location>
        <begin position="1"/>
        <end position="24"/>
    </location>
</feature>
<evidence type="ECO:0000313" key="7">
    <source>
        <dbReference type="EMBL" id="KXA27726.1"/>
    </source>
</evidence>
<dbReference type="Gene3D" id="2.70.70.10">
    <property type="entry name" value="Glucose Permease (Domain IIA)"/>
    <property type="match status" value="1"/>
</dbReference>
<evidence type="ECO:0000313" key="8">
    <source>
        <dbReference type="Proteomes" id="UP000070174"/>
    </source>
</evidence>
<dbReference type="InterPro" id="IPR011055">
    <property type="entry name" value="Dup_hybrid_motif"/>
</dbReference>
<dbReference type="Pfam" id="PF24568">
    <property type="entry name" value="CC_PcsB"/>
    <property type="match status" value="1"/>
</dbReference>
<dbReference type="PATRIC" id="fig|54005.3.peg.1760"/>
<dbReference type="InterPro" id="IPR016047">
    <property type="entry name" value="M23ase_b-sheet_dom"/>
</dbReference>
<evidence type="ECO:0000256" key="1">
    <source>
        <dbReference type="ARBA" id="ARBA00022729"/>
    </source>
</evidence>
<feature type="coiled-coil region" evidence="2">
    <location>
        <begin position="213"/>
        <end position="270"/>
    </location>
</feature>
<keyword evidence="2" id="KW-0175">Coiled coil</keyword>
<dbReference type="CDD" id="cd12797">
    <property type="entry name" value="M23_peptidase"/>
    <property type="match status" value="1"/>
</dbReference>
<feature type="domain" description="Peptidoglycan hydrolase PcsB coiled-coil" evidence="6">
    <location>
        <begin position="105"/>
        <end position="175"/>
    </location>
</feature>
<evidence type="ECO:0000256" key="2">
    <source>
        <dbReference type="SAM" id="Coils"/>
    </source>
</evidence>
<evidence type="ECO:0000256" key="3">
    <source>
        <dbReference type="SAM" id="MobiDB-lite"/>
    </source>
</evidence>
<protein>
    <submittedName>
        <fullName evidence="7">Peptidase, M23 family</fullName>
    </submittedName>
</protein>
<feature type="chain" id="PRO_5007458361" evidence="4">
    <location>
        <begin position="25"/>
        <end position="413"/>
    </location>
</feature>
<dbReference type="PANTHER" id="PTHR21666:SF270">
    <property type="entry name" value="MUREIN HYDROLASE ACTIVATOR ENVC"/>
    <property type="match status" value="1"/>
</dbReference>
<dbReference type="Pfam" id="PF01551">
    <property type="entry name" value="Peptidase_M23"/>
    <property type="match status" value="1"/>
</dbReference>
<keyword evidence="1 4" id="KW-0732">Signal</keyword>
<dbReference type="Gene3D" id="6.10.250.3150">
    <property type="match status" value="1"/>
</dbReference>
<dbReference type="AlphaFoldDB" id="A0A133PGR1"/>
<evidence type="ECO:0000259" key="5">
    <source>
        <dbReference type="Pfam" id="PF01551"/>
    </source>
</evidence>
<organism evidence="7">
    <name type="scientific">Peptoniphilus harei</name>
    <dbReference type="NCBI Taxonomy" id="54005"/>
    <lineage>
        <taxon>Bacteria</taxon>
        <taxon>Bacillati</taxon>
        <taxon>Bacillota</taxon>
        <taxon>Tissierellia</taxon>
        <taxon>Tissierellales</taxon>
        <taxon>Peptoniphilaceae</taxon>
        <taxon>Peptoniphilus</taxon>
    </lineage>
</organism>
<dbReference type="SUPFAM" id="SSF51261">
    <property type="entry name" value="Duplicated hybrid motif"/>
    <property type="match status" value="1"/>
</dbReference>
<dbReference type="InterPro" id="IPR050570">
    <property type="entry name" value="Cell_wall_metabolism_enzyme"/>
</dbReference>
<dbReference type="RefSeq" id="WP_005953842.1">
    <property type="nucleotide sequence ID" value="NZ_CABJAL010000006.1"/>
</dbReference>
<feature type="domain" description="M23ase beta-sheet core" evidence="5">
    <location>
        <begin position="315"/>
        <end position="409"/>
    </location>
</feature>
<evidence type="ECO:0000259" key="6">
    <source>
        <dbReference type="Pfam" id="PF24568"/>
    </source>
</evidence>
<gene>
    <name evidence="7" type="ORF">HMPREF3229_01795</name>
</gene>
<dbReference type="EMBL" id="LRQE01000050">
    <property type="protein sequence ID" value="KXA27726.1"/>
    <property type="molecule type" value="Genomic_DNA"/>
</dbReference>
<proteinExistence type="predicted"/>
<comment type="caution">
    <text evidence="7">The sequence shown here is derived from an EMBL/GenBank/DDBJ whole genome shotgun (WGS) entry which is preliminary data.</text>
</comment>
<feature type="region of interest" description="Disordered" evidence="3">
    <location>
        <begin position="41"/>
        <end position="62"/>
    </location>
</feature>
<dbReference type="InterPro" id="IPR057309">
    <property type="entry name" value="PcsB_CC"/>
</dbReference>
<dbReference type="Proteomes" id="UP000070174">
    <property type="component" value="Unassembled WGS sequence"/>
</dbReference>
<sequence>MYSKKKILAICLAAIMAAPSASFAKSSKTLTIEKNKKIQQKKQINSKMKEQKTNISNTETEKKSVSDEIETLDAKILEKSNKIQSLEKEINKLNQDIAENQRKLQEAQANLEANTKSLRSRLREMYKRGNITYIEVLLNSKDIEELLRNNAIISSIARADRELIEYIKTQIDTIKKTEEKLKIDRERLSVSKAAVESERQGYQDAVNAKNEYMKVLEKNIDAYKIEFEKAQSDWQNLDLEILKLQKEIEVQKKKEEEAKARAQRASANRTNRVNSNISVASRPRDGQAYTWPVPGHYSISSPFGYRTHPILGYSKFHSGIDIPAPSGTPIVAAKSGTVILSRLMSGYGNVIMIDHGDTVTVYAHCSALNKSVGDSVSAGDVVAFIGTTGLSTGPHLHFEVRVNGSPVNPLGYV</sequence>
<accession>A0A133PGR1</accession>
<dbReference type="GO" id="GO:0004222">
    <property type="term" value="F:metalloendopeptidase activity"/>
    <property type="evidence" value="ECO:0007669"/>
    <property type="project" value="TreeGrafter"/>
</dbReference>